<dbReference type="EMBL" id="BNJK01000001">
    <property type="protein sequence ID" value="GHO94376.1"/>
    <property type="molecule type" value="Genomic_DNA"/>
</dbReference>
<evidence type="ECO:0000256" key="1">
    <source>
        <dbReference type="SAM" id="MobiDB-lite"/>
    </source>
</evidence>
<sequence length="251" mass="27805">MGGDKRKYTEHTEKGKGRGDETEQQSMGAKILQAQMQLERAKSNKYEFQLAEARRGRVGDAAYEERYQSWVKSRIEGMDQEIEKFTKQLEQMQLATTTDVPQTGPGYGYNPQSYAPGQGYSYGAVSSGGVERMGTIGRSQYGAGFYGTSDVIAGGEEYEGTAYEEPVAGTHDAGYEYGGGAMEGGAGRLDPTQRSSFVEAALREEQEQLAQRDMQFLAEENPDWLAQQGMAVNDLRAQRQSGQRRRRDPQS</sequence>
<dbReference type="Proteomes" id="UP000597444">
    <property type="component" value="Unassembled WGS sequence"/>
</dbReference>
<gene>
    <name evidence="2" type="ORF">KSF_044240</name>
</gene>
<evidence type="ECO:0000313" key="3">
    <source>
        <dbReference type="Proteomes" id="UP000597444"/>
    </source>
</evidence>
<keyword evidence="3" id="KW-1185">Reference proteome</keyword>
<reference evidence="2" key="1">
    <citation type="submission" date="2020-10" db="EMBL/GenBank/DDBJ databases">
        <title>Taxonomic study of unclassified bacteria belonging to the class Ktedonobacteria.</title>
        <authorList>
            <person name="Yabe S."/>
            <person name="Wang C.M."/>
            <person name="Zheng Y."/>
            <person name="Sakai Y."/>
            <person name="Cavaletti L."/>
            <person name="Monciardini P."/>
            <person name="Donadio S."/>
        </authorList>
    </citation>
    <scope>NUCLEOTIDE SEQUENCE</scope>
    <source>
        <strain evidence="2">ID150040</strain>
    </source>
</reference>
<organism evidence="2 3">
    <name type="scientific">Reticulibacter mediterranei</name>
    <dbReference type="NCBI Taxonomy" id="2778369"/>
    <lineage>
        <taxon>Bacteria</taxon>
        <taxon>Bacillati</taxon>
        <taxon>Chloroflexota</taxon>
        <taxon>Ktedonobacteria</taxon>
        <taxon>Ktedonobacterales</taxon>
        <taxon>Reticulibacteraceae</taxon>
        <taxon>Reticulibacter</taxon>
    </lineage>
</organism>
<name>A0A8J3IGY3_9CHLR</name>
<feature type="compositionally biased region" description="Basic and acidic residues" evidence="1">
    <location>
        <begin position="1"/>
        <end position="21"/>
    </location>
</feature>
<protein>
    <submittedName>
        <fullName evidence="2">Uncharacterized protein</fullName>
    </submittedName>
</protein>
<feature type="region of interest" description="Disordered" evidence="1">
    <location>
        <begin position="225"/>
        <end position="251"/>
    </location>
</feature>
<dbReference type="AlphaFoldDB" id="A0A8J3IGY3"/>
<feature type="compositionally biased region" description="Basic residues" evidence="1">
    <location>
        <begin position="242"/>
        <end position="251"/>
    </location>
</feature>
<evidence type="ECO:0000313" key="2">
    <source>
        <dbReference type="EMBL" id="GHO94376.1"/>
    </source>
</evidence>
<feature type="region of interest" description="Disordered" evidence="1">
    <location>
        <begin position="1"/>
        <end position="27"/>
    </location>
</feature>
<dbReference type="RefSeq" id="WP_220205118.1">
    <property type="nucleotide sequence ID" value="NZ_BNJK01000001.1"/>
</dbReference>
<comment type="caution">
    <text evidence="2">The sequence shown here is derived from an EMBL/GenBank/DDBJ whole genome shotgun (WGS) entry which is preliminary data.</text>
</comment>
<accession>A0A8J3IGY3</accession>
<proteinExistence type="predicted"/>